<keyword evidence="1" id="KW-1133">Transmembrane helix</keyword>
<proteinExistence type="predicted"/>
<organism evidence="2 3">
    <name type="scientific">Camellia sinensis var. sinensis</name>
    <name type="common">China tea</name>
    <dbReference type="NCBI Taxonomy" id="542762"/>
    <lineage>
        <taxon>Eukaryota</taxon>
        <taxon>Viridiplantae</taxon>
        <taxon>Streptophyta</taxon>
        <taxon>Embryophyta</taxon>
        <taxon>Tracheophyta</taxon>
        <taxon>Spermatophyta</taxon>
        <taxon>Magnoliopsida</taxon>
        <taxon>eudicotyledons</taxon>
        <taxon>Gunneridae</taxon>
        <taxon>Pentapetalae</taxon>
        <taxon>asterids</taxon>
        <taxon>Ericales</taxon>
        <taxon>Theaceae</taxon>
        <taxon>Camellia</taxon>
    </lineage>
</organism>
<keyword evidence="1" id="KW-0812">Transmembrane</keyword>
<dbReference type="Proteomes" id="UP000306102">
    <property type="component" value="Unassembled WGS sequence"/>
</dbReference>
<feature type="transmembrane region" description="Helical" evidence="1">
    <location>
        <begin position="128"/>
        <end position="145"/>
    </location>
</feature>
<keyword evidence="3" id="KW-1185">Reference proteome</keyword>
<dbReference type="PANTHER" id="PTHR36712">
    <property type="entry name" value="TRANSMEMBRANE PROTEIN"/>
    <property type="match status" value="1"/>
</dbReference>
<accession>A0A4V3WKG2</accession>
<comment type="caution">
    <text evidence="2">The sequence shown here is derived from an EMBL/GenBank/DDBJ whole genome shotgun (WGS) entry which is preliminary data.</text>
</comment>
<evidence type="ECO:0000256" key="1">
    <source>
        <dbReference type="SAM" id="Phobius"/>
    </source>
</evidence>
<name>A0A4V3WKG2_CAMSN</name>
<evidence type="ECO:0000313" key="3">
    <source>
        <dbReference type="Proteomes" id="UP000306102"/>
    </source>
</evidence>
<keyword evidence="1" id="KW-0472">Membrane</keyword>
<protein>
    <submittedName>
        <fullName evidence="2">Uncharacterized protein</fullName>
    </submittedName>
</protein>
<evidence type="ECO:0000313" key="2">
    <source>
        <dbReference type="EMBL" id="THG00717.1"/>
    </source>
</evidence>
<dbReference type="PANTHER" id="PTHR36712:SF1">
    <property type="entry name" value="TRANSMEMBRANE PROTEIN"/>
    <property type="match status" value="1"/>
</dbReference>
<gene>
    <name evidence="2" type="ORF">TEA_019872</name>
</gene>
<dbReference type="EMBL" id="SDRB02011608">
    <property type="protein sequence ID" value="THG00717.1"/>
    <property type="molecule type" value="Genomic_DNA"/>
</dbReference>
<reference evidence="2 3" key="1">
    <citation type="journal article" date="2018" name="Proc. Natl. Acad. Sci. U.S.A.">
        <title>Draft genome sequence of Camellia sinensis var. sinensis provides insights into the evolution of the tea genome and tea quality.</title>
        <authorList>
            <person name="Wei C."/>
            <person name="Yang H."/>
            <person name="Wang S."/>
            <person name="Zhao J."/>
            <person name="Liu C."/>
            <person name="Gao L."/>
            <person name="Xia E."/>
            <person name="Lu Y."/>
            <person name="Tai Y."/>
            <person name="She G."/>
            <person name="Sun J."/>
            <person name="Cao H."/>
            <person name="Tong W."/>
            <person name="Gao Q."/>
            <person name="Li Y."/>
            <person name="Deng W."/>
            <person name="Jiang X."/>
            <person name="Wang W."/>
            <person name="Chen Q."/>
            <person name="Zhang S."/>
            <person name="Li H."/>
            <person name="Wu J."/>
            <person name="Wang P."/>
            <person name="Li P."/>
            <person name="Shi C."/>
            <person name="Zheng F."/>
            <person name="Jian J."/>
            <person name="Huang B."/>
            <person name="Shan D."/>
            <person name="Shi M."/>
            <person name="Fang C."/>
            <person name="Yue Y."/>
            <person name="Li F."/>
            <person name="Li D."/>
            <person name="Wei S."/>
            <person name="Han B."/>
            <person name="Jiang C."/>
            <person name="Yin Y."/>
            <person name="Xia T."/>
            <person name="Zhang Z."/>
            <person name="Bennetzen J.L."/>
            <person name="Zhao S."/>
            <person name="Wan X."/>
        </authorList>
    </citation>
    <scope>NUCLEOTIDE SEQUENCE [LARGE SCALE GENOMIC DNA]</scope>
    <source>
        <strain evidence="3">cv. Shuchazao</strain>
        <tissue evidence="2">Leaf</tissue>
    </source>
</reference>
<sequence length="282" mass="32527">MGSTTKCSSHSSSSAHYPLRKSQWFIWGISLVQPASRSPSYKAWSMVSKTDLLRASFFNLLRLVHFFRIVNDNNNDCSDCKSRKSDDEKMQLRHRRMYDVEASVLERDVKGEKYGIVEILKIQKFRRIVSYAGFYCFVTVLSYAYNSNTTRAGFSRDDQFYASYPAGTELLTDSAKICSHFFSSHKFLHKSMIFLFVTSYIKLHLAIALKRKNGDLFNGASWLNTSNAKENHHMHIMHNTWRTLPLLGKLMEVASGSIRYNSPARSLTRICRESWQLEVINA</sequence>
<dbReference type="AlphaFoldDB" id="A0A4V3WKG2"/>
<feature type="transmembrane region" description="Helical" evidence="1">
    <location>
        <begin position="191"/>
        <end position="209"/>
    </location>
</feature>